<sequence>MSRLLESSCPLLTFHSLSPHSPCSHENPIKATFAAINITSMDCKDMEENGTNTRRSLRFEDYNNRRVFLRSYPLHFGAEDEKNNEGKVSSTNKDTEKKPIRRMFSAVIHWGEGKVLILRKFKDKLQVTKTRSLSFEDNSNRRVFLRSYPLPFGAEDEKTNDEKVSATNKDTEKKPIRRMFLAVIHWGEGKVLILRKFKHKLQVYIIACEVTFSNPLLLLKARHNVDKTKERDRGDVAYTDAFL</sequence>
<dbReference type="Proteomes" id="UP000886885">
    <property type="component" value="Chromosome 8A"/>
</dbReference>
<protein>
    <submittedName>
        <fullName evidence="1">Uncharacterized protein</fullName>
    </submittedName>
</protein>
<reference evidence="1" key="1">
    <citation type="journal article" date="2020" name="bioRxiv">
        <title>Hybrid origin of Populus tomentosa Carr. identified through genome sequencing and phylogenomic analysis.</title>
        <authorList>
            <person name="An X."/>
            <person name="Gao K."/>
            <person name="Chen Z."/>
            <person name="Li J."/>
            <person name="Yang X."/>
            <person name="Yang X."/>
            <person name="Zhou J."/>
            <person name="Guo T."/>
            <person name="Zhao T."/>
            <person name="Huang S."/>
            <person name="Miao D."/>
            <person name="Khan W.U."/>
            <person name="Rao P."/>
            <person name="Ye M."/>
            <person name="Lei B."/>
            <person name="Liao W."/>
            <person name="Wang J."/>
            <person name="Ji L."/>
            <person name="Li Y."/>
            <person name="Guo B."/>
            <person name="Mustafa N.S."/>
            <person name="Li S."/>
            <person name="Yun Q."/>
            <person name="Keller S.R."/>
            <person name="Mao J."/>
            <person name="Zhang R."/>
            <person name="Strauss S.H."/>
        </authorList>
    </citation>
    <scope>NUCLEOTIDE SEQUENCE</scope>
    <source>
        <strain evidence="1">GM15</strain>
        <tissue evidence="1">Leaf</tissue>
    </source>
</reference>
<accession>A0A8X7ZET8</accession>
<dbReference type="OrthoDB" id="1913089at2759"/>
<gene>
    <name evidence="1" type="ORF">POTOM_030382</name>
</gene>
<comment type="caution">
    <text evidence="1">The sequence shown here is derived from an EMBL/GenBank/DDBJ whole genome shotgun (WGS) entry which is preliminary data.</text>
</comment>
<evidence type="ECO:0000313" key="1">
    <source>
        <dbReference type="EMBL" id="KAG6766307.1"/>
    </source>
</evidence>
<dbReference type="AlphaFoldDB" id="A0A8X7ZET8"/>
<dbReference type="EMBL" id="JAAWWB010000015">
    <property type="protein sequence ID" value="KAG6766307.1"/>
    <property type="molecule type" value="Genomic_DNA"/>
</dbReference>
<proteinExistence type="predicted"/>
<keyword evidence="2" id="KW-1185">Reference proteome</keyword>
<evidence type="ECO:0000313" key="2">
    <source>
        <dbReference type="Proteomes" id="UP000886885"/>
    </source>
</evidence>
<name>A0A8X7ZET8_POPTO</name>
<organism evidence="1 2">
    <name type="scientific">Populus tomentosa</name>
    <name type="common">Chinese white poplar</name>
    <dbReference type="NCBI Taxonomy" id="118781"/>
    <lineage>
        <taxon>Eukaryota</taxon>
        <taxon>Viridiplantae</taxon>
        <taxon>Streptophyta</taxon>
        <taxon>Embryophyta</taxon>
        <taxon>Tracheophyta</taxon>
        <taxon>Spermatophyta</taxon>
        <taxon>Magnoliopsida</taxon>
        <taxon>eudicotyledons</taxon>
        <taxon>Gunneridae</taxon>
        <taxon>Pentapetalae</taxon>
        <taxon>rosids</taxon>
        <taxon>fabids</taxon>
        <taxon>Malpighiales</taxon>
        <taxon>Salicaceae</taxon>
        <taxon>Saliceae</taxon>
        <taxon>Populus</taxon>
    </lineage>
</organism>